<evidence type="ECO:0000313" key="6">
    <source>
        <dbReference type="Ensembl" id="ENSBMSP00010027792.1"/>
    </source>
</evidence>
<reference evidence="6" key="1">
    <citation type="submission" date="2023-09" db="UniProtKB">
        <authorList>
            <consortium name="Ensembl"/>
        </authorList>
    </citation>
    <scope>IDENTIFICATION</scope>
</reference>
<protein>
    <recommendedName>
        <fullName evidence="7">Ion transport domain-containing protein</fullName>
    </recommendedName>
</protein>
<dbReference type="AlphaFoldDB" id="A0A8C0E230"/>
<feature type="transmembrane region" description="Helical" evidence="5">
    <location>
        <begin position="15"/>
        <end position="36"/>
    </location>
</feature>
<evidence type="ECO:0008006" key="7">
    <source>
        <dbReference type="Google" id="ProtNLM"/>
    </source>
</evidence>
<dbReference type="GO" id="GO:0016020">
    <property type="term" value="C:membrane"/>
    <property type="evidence" value="ECO:0007669"/>
    <property type="project" value="UniProtKB-SubCell"/>
</dbReference>
<dbReference type="Ensembl" id="ENSBMST00010030582.1">
    <property type="protein sequence ID" value="ENSBMSP00010027792.1"/>
    <property type="gene ID" value="ENSBMSG00010020180.1"/>
</dbReference>
<evidence type="ECO:0000256" key="1">
    <source>
        <dbReference type="ARBA" id="ARBA00004141"/>
    </source>
</evidence>
<organism evidence="6">
    <name type="scientific">Balaenoptera musculus</name>
    <name type="common">Blue whale</name>
    <dbReference type="NCBI Taxonomy" id="9771"/>
    <lineage>
        <taxon>Eukaryota</taxon>
        <taxon>Metazoa</taxon>
        <taxon>Chordata</taxon>
        <taxon>Craniata</taxon>
        <taxon>Vertebrata</taxon>
        <taxon>Euteleostomi</taxon>
        <taxon>Mammalia</taxon>
        <taxon>Eutheria</taxon>
        <taxon>Laurasiatheria</taxon>
        <taxon>Artiodactyla</taxon>
        <taxon>Whippomorpha</taxon>
        <taxon>Cetacea</taxon>
        <taxon>Mysticeti</taxon>
        <taxon>Balaenopteridae</taxon>
        <taxon>Balaenoptera</taxon>
    </lineage>
</organism>
<evidence type="ECO:0000256" key="5">
    <source>
        <dbReference type="SAM" id="Phobius"/>
    </source>
</evidence>
<keyword evidence="2 5" id="KW-0812">Transmembrane</keyword>
<dbReference type="InterPro" id="IPR027359">
    <property type="entry name" value="Volt_channel_dom_sf"/>
</dbReference>
<accession>A0A8C0E230</accession>
<dbReference type="Gene3D" id="1.20.120.350">
    <property type="entry name" value="Voltage-gated potassium channels. Chain C"/>
    <property type="match status" value="1"/>
</dbReference>
<keyword evidence="4 5" id="KW-0472">Membrane</keyword>
<evidence type="ECO:0000256" key="3">
    <source>
        <dbReference type="ARBA" id="ARBA00022989"/>
    </source>
</evidence>
<evidence type="ECO:0000256" key="4">
    <source>
        <dbReference type="ARBA" id="ARBA00023136"/>
    </source>
</evidence>
<feature type="transmembrane region" description="Helical" evidence="5">
    <location>
        <begin position="106"/>
        <end position="125"/>
    </location>
</feature>
<proteinExistence type="predicted"/>
<name>A0A8C0E230_BALMU</name>
<dbReference type="GeneTree" id="ENSGT00730000113274"/>
<comment type="subcellular location">
    <subcellularLocation>
        <location evidence="1">Membrane</location>
        <topology evidence="1">Multi-pass membrane protein</topology>
    </subcellularLocation>
</comment>
<sequence>AAGSPRRVRPYFSDIVNSLDAAIIVVTLLVNIAYIFYDFKVLKDFPKLTMILRPLRLIILIRVFHLAHQKRHLEMLTRRMVSGQNMFHDSEKMFVFQEILARVVDIYILFFFFFFCSFFMLIYVLQMNDCFKPSGFRKQTAIQEGRI</sequence>
<keyword evidence="3 5" id="KW-1133">Transmembrane helix</keyword>
<evidence type="ECO:0000256" key="2">
    <source>
        <dbReference type="ARBA" id="ARBA00022692"/>
    </source>
</evidence>